<sequence>MELKLPQLVYDQMKTYKALYAEELPAIMKKEPAFDDDSYIKHLQTVYVIGDGDSLYAAKAVEYVFRAISGIDYRPVPAFEFTKYTIDGFSAEKAASSLLIGLSASGGSPFVVDAMKKYKDYYPNSHVLSICGKVGGEIEKQATEIFSVQILELGRTPGIRTYAASMVGLLAIACEVAEKRSFKGAYSRGDIIQFLEASSEGIEQTLSETLGQGKEIINLLDDSFIAFVGSGPSHGTALFEAAKFVETSGIYSFGQDLEEWNHVEGFAYPLASMLVIHLNPGAAYRRAETLAISASKLGHKIVVVVPEELEATELGDACVVTYGPYDDLLSPLTQYIPFTLLAAVVAENYGRAMFLTDTQIWSRL</sequence>
<name>A0A644WBF7_9ZZZZ</name>
<proteinExistence type="predicted"/>
<dbReference type="InterPro" id="IPR046348">
    <property type="entry name" value="SIS_dom_sf"/>
</dbReference>
<protein>
    <recommendedName>
        <fullName evidence="1">SIS domain-containing protein</fullName>
    </recommendedName>
</protein>
<dbReference type="GO" id="GO:0006487">
    <property type="term" value="P:protein N-linked glycosylation"/>
    <property type="evidence" value="ECO:0007669"/>
    <property type="project" value="TreeGrafter"/>
</dbReference>
<dbReference type="PANTHER" id="PTHR10937">
    <property type="entry name" value="GLUCOSAMINE--FRUCTOSE-6-PHOSPHATE AMINOTRANSFERASE, ISOMERIZING"/>
    <property type="match status" value="1"/>
</dbReference>
<dbReference type="GO" id="GO:0097367">
    <property type="term" value="F:carbohydrate derivative binding"/>
    <property type="evidence" value="ECO:0007669"/>
    <property type="project" value="InterPro"/>
</dbReference>
<comment type="caution">
    <text evidence="2">The sequence shown here is derived from an EMBL/GenBank/DDBJ whole genome shotgun (WGS) entry which is preliminary data.</text>
</comment>
<reference evidence="2" key="1">
    <citation type="submission" date="2019-08" db="EMBL/GenBank/DDBJ databases">
        <authorList>
            <person name="Kucharzyk K."/>
            <person name="Murdoch R.W."/>
            <person name="Higgins S."/>
            <person name="Loffler F."/>
        </authorList>
    </citation>
    <scope>NUCLEOTIDE SEQUENCE</scope>
</reference>
<dbReference type="EMBL" id="VSSQ01000756">
    <property type="protein sequence ID" value="MPM00838.1"/>
    <property type="molecule type" value="Genomic_DNA"/>
</dbReference>
<dbReference type="SUPFAM" id="SSF53697">
    <property type="entry name" value="SIS domain"/>
    <property type="match status" value="1"/>
</dbReference>
<gene>
    <name evidence="2" type="ORF">SDC9_47070</name>
</gene>
<organism evidence="2">
    <name type="scientific">bioreactor metagenome</name>
    <dbReference type="NCBI Taxonomy" id="1076179"/>
    <lineage>
        <taxon>unclassified sequences</taxon>
        <taxon>metagenomes</taxon>
        <taxon>ecological metagenomes</taxon>
    </lineage>
</organism>
<dbReference type="AlphaFoldDB" id="A0A644WBF7"/>
<dbReference type="GO" id="GO:0006047">
    <property type="term" value="P:UDP-N-acetylglucosamine metabolic process"/>
    <property type="evidence" value="ECO:0007669"/>
    <property type="project" value="TreeGrafter"/>
</dbReference>
<dbReference type="Gene3D" id="3.40.50.10490">
    <property type="entry name" value="Glucose-6-phosphate isomerase like protein, domain 1"/>
    <property type="match status" value="2"/>
</dbReference>
<evidence type="ECO:0000313" key="2">
    <source>
        <dbReference type="EMBL" id="MPM00838.1"/>
    </source>
</evidence>
<dbReference type="PANTHER" id="PTHR10937:SF0">
    <property type="entry name" value="GLUTAMINE--FRUCTOSE-6-PHOSPHATE TRANSAMINASE (ISOMERIZING)"/>
    <property type="match status" value="1"/>
</dbReference>
<feature type="domain" description="SIS" evidence="1">
    <location>
        <begin position="35"/>
        <end position="182"/>
    </location>
</feature>
<evidence type="ECO:0000259" key="1">
    <source>
        <dbReference type="PROSITE" id="PS51464"/>
    </source>
</evidence>
<dbReference type="InterPro" id="IPR001347">
    <property type="entry name" value="SIS_dom"/>
</dbReference>
<dbReference type="GO" id="GO:0004360">
    <property type="term" value="F:glutamine-fructose-6-phosphate transaminase (isomerizing) activity"/>
    <property type="evidence" value="ECO:0007669"/>
    <property type="project" value="TreeGrafter"/>
</dbReference>
<dbReference type="GO" id="GO:0006002">
    <property type="term" value="P:fructose 6-phosphate metabolic process"/>
    <property type="evidence" value="ECO:0007669"/>
    <property type="project" value="TreeGrafter"/>
</dbReference>
<accession>A0A644WBF7</accession>
<dbReference type="PROSITE" id="PS51464">
    <property type="entry name" value="SIS"/>
    <property type="match status" value="1"/>
</dbReference>